<dbReference type="AlphaFoldDB" id="A0A162G1K2"/>
<protein>
    <submittedName>
        <fullName evidence="11">TonB-dependent receptor</fullName>
    </submittedName>
</protein>
<sequence length="674" mass="74809">MSESTLSSVMISDSQVADSEVSGFFDVSVKELPASLHILSAKKLEENNVQRLSEITTLDASASDSYNAAGYWDALSIRGFTLDNRTSYLRENLPINAETFIALENKEQIDILKGLSGAQVGVSSPGGVVNYKVKRPTIKDLRAVKMQVGEQGSFLTAADVGGRFSSAPQFGYRVNLAQENLAPELENAKGSRSLVSFSGDWNLSSASLLQTEVEWSRRSQPSQAGFSLLGNRLPDPVNPRLNLNNQEWTQPVVFEGVAGSVGLKHSFSSSWNLQAVAGFQNLVTDDRLAYPYGCSAENNYDRYCSDGTYDLYDFRSDDEKRATYSGKVSFDGVLQTAALTHKVSVGVMTANQQTRVQKQAYNYVGVGNVEGTAQLPQDPALTDEGTNRDSTTTDVFIFDNLKYENWNLWLGLRHSMINRESIRTDGSRAVSHDQAFTLPWFALSYDFEKLIAYASVAQGVESFVTPNKVDYTRAGEYVPDVISHQYEVGLHGNEENTWFVTVFHIDRPLILDQKPLYQVDGTAEHQGLELGGEYRLSKWLLEGSAMVLKARRKDASVAENLNDKNPINVPSHTLRAQASYLVSDIKGLTLNTRLVQEGSRAVTADNTVTLPTWTRWDVGASYNTAIADVKTQWRVSVDNVLDTRYWKESPEQYGHLYLYPGQARTFWLSLQAAL</sequence>
<evidence type="ECO:0000313" key="11">
    <source>
        <dbReference type="EMBL" id="KYG63045.1"/>
    </source>
</evidence>
<dbReference type="GO" id="GO:0015891">
    <property type="term" value="P:siderophore transport"/>
    <property type="evidence" value="ECO:0007669"/>
    <property type="project" value="InterPro"/>
</dbReference>
<evidence type="ECO:0000256" key="2">
    <source>
        <dbReference type="ARBA" id="ARBA00022448"/>
    </source>
</evidence>
<accession>A0A162G1K2</accession>
<comment type="subcellular location">
    <subcellularLocation>
        <location evidence="1 9">Cell outer membrane</location>
        <topology evidence="1 9">Multi-pass membrane protein</topology>
    </subcellularLocation>
</comment>
<dbReference type="PANTHER" id="PTHR32552:SF83">
    <property type="entry name" value="BLR3904 PROTEIN"/>
    <property type="match status" value="1"/>
</dbReference>
<dbReference type="InterPro" id="IPR039426">
    <property type="entry name" value="TonB-dep_rcpt-like"/>
</dbReference>
<keyword evidence="6 9" id="KW-0472">Membrane</keyword>
<dbReference type="InterPro" id="IPR012910">
    <property type="entry name" value="Plug_dom"/>
</dbReference>
<evidence type="ECO:0000256" key="1">
    <source>
        <dbReference type="ARBA" id="ARBA00004571"/>
    </source>
</evidence>
<name>A0A162G1K2_BDEBC</name>
<evidence type="ECO:0000256" key="4">
    <source>
        <dbReference type="ARBA" id="ARBA00022692"/>
    </source>
</evidence>
<comment type="caution">
    <text evidence="11">The sequence shown here is derived from an EMBL/GenBank/DDBJ whole genome shotgun (WGS) entry which is preliminary data.</text>
</comment>
<evidence type="ECO:0000313" key="12">
    <source>
        <dbReference type="Proteomes" id="UP000075799"/>
    </source>
</evidence>
<dbReference type="InterPro" id="IPR036942">
    <property type="entry name" value="Beta-barrel_TonB_sf"/>
</dbReference>
<evidence type="ECO:0000256" key="3">
    <source>
        <dbReference type="ARBA" id="ARBA00022452"/>
    </source>
</evidence>
<dbReference type="Pfam" id="PF07715">
    <property type="entry name" value="Plug"/>
    <property type="match status" value="1"/>
</dbReference>
<keyword evidence="4 9" id="KW-0812">Transmembrane</keyword>
<keyword evidence="8 9" id="KW-0998">Cell outer membrane</keyword>
<evidence type="ECO:0000259" key="10">
    <source>
        <dbReference type="Pfam" id="PF07715"/>
    </source>
</evidence>
<dbReference type="Proteomes" id="UP000075799">
    <property type="component" value="Unassembled WGS sequence"/>
</dbReference>
<dbReference type="GO" id="GO:0015344">
    <property type="term" value="F:siderophore uptake transmembrane transporter activity"/>
    <property type="evidence" value="ECO:0007669"/>
    <property type="project" value="TreeGrafter"/>
</dbReference>
<organism evidence="11 12">
    <name type="scientific">Bdellovibrio bacteriovorus</name>
    <dbReference type="NCBI Taxonomy" id="959"/>
    <lineage>
        <taxon>Bacteria</taxon>
        <taxon>Pseudomonadati</taxon>
        <taxon>Bdellovibrionota</taxon>
        <taxon>Bdellovibrionia</taxon>
        <taxon>Bdellovibrionales</taxon>
        <taxon>Pseudobdellovibrionaceae</taxon>
        <taxon>Bdellovibrio</taxon>
    </lineage>
</organism>
<keyword evidence="2 9" id="KW-0813">Transport</keyword>
<dbReference type="NCBIfam" id="TIGR01783">
    <property type="entry name" value="TonB-siderophor"/>
    <property type="match status" value="1"/>
</dbReference>
<dbReference type="Gene3D" id="2.40.170.20">
    <property type="entry name" value="TonB-dependent receptor, beta-barrel domain"/>
    <property type="match status" value="1"/>
</dbReference>
<feature type="domain" description="TonB-dependent receptor plug" evidence="10">
    <location>
        <begin position="29"/>
        <end position="128"/>
    </location>
</feature>
<proteinExistence type="inferred from homology"/>
<dbReference type="Gene3D" id="2.170.130.10">
    <property type="entry name" value="TonB-dependent receptor, plug domain"/>
    <property type="match status" value="1"/>
</dbReference>
<evidence type="ECO:0000256" key="8">
    <source>
        <dbReference type="ARBA" id="ARBA00023237"/>
    </source>
</evidence>
<dbReference type="PROSITE" id="PS52016">
    <property type="entry name" value="TONB_DEPENDENT_REC_3"/>
    <property type="match status" value="1"/>
</dbReference>
<keyword evidence="3 9" id="KW-1134">Transmembrane beta strand</keyword>
<keyword evidence="7 11" id="KW-0675">Receptor</keyword>
<gene>
    <name evidence="11" type="ORF">AZI87_16735</name>
</gene>
<dbReference type="EMBL" id="LUKD01000008">
    <property type="protein sequence ID" value="KYG63045.1"/>
    <property type="molecule type" value="Genomic_DNA"/>
</dbReference>
<reference evidence="11 12" key="1">
    <citation type="submission" date="2016-03" db="EMBL/GenBank/DDBJ databases">
        <authorList>
            <person name="Ploux O."/>
        </authorList>
    </citation>
    <scope>NUCLEOTIDE SEQUENCE [LARGE SCALE GENOMIC DNA]</scope>
    <source>
        <strain evidence="11 12">EC13</strain>
    </source>
</reference>
<dbReference type="GO" id="GO:0009279">
    <property type="term" value="C:cell outer membrane"/>
    <property type="evidence" value="ECO:0007669"/>
    <property type="project" value="UniProtKB-SubCell"/>
</dbReference>
<comment type="similarity">
    <text evidence="9">Belongs to the TonB-dependent receptor family.</text>
</comment>
<evidence type="ECO:0000256" key="5">
    <source>
        <dbReference type="ARBA" id="ARBA00023077"/>
    </source>
</evidence>
<dbReference type="SUPFAM" id="SSF56935">
    <property type="entry name" value="Porins"/>
    <property type="match status" value="1"/>
</dbReference>
<dbReference type="GO" id="GO:0038023">
    <property type="term" value="F:signaling receptor activity"/>
    <property type="evidence" value="ECO:0007669"/>
    <property type="project" value="InterPro"/>
</dbReference>
<dbReference type="InterPro" id="IPR037066">
    <property type="entry name" value="Plug_dom_sf"/>
</dbReference>
<evidence type="ECO:0000256" key="9">
    <source>
        <dbReference type="PROSITE-ProRule" id="PRU01360"/>
    </source>
</evidence>
<keyword evidence="5" id="KW-0798">TonB box</keyword>
<dbReference type="PANTHER" id="PTHR32552">
    <property type="entry name" value="FERRICHROME IRON RECEPTOR-RELATED"/>
    <property type="match status" value="1"/>
</dbReference>
<dbReference type="InterPro" id="IPR010105">
    <property type="entry name" value="TonB_sidphr_rcpt"/>
</dbReference>
<evidence type="ECO:0000256" key="6">
    <source>
        <dbReference type="ARBA" id="ARBA00023136"/>
    </source>
</evidence>
<evidence type="ECO:0000256" key="7">
    <source>
        <dbReference type="ARBA" id="ARBA00023170"/>
    </source>
</evidence>